<gene>
    <name evidence="2" type="ORF">AXF42_Ash011062</name>
</gene>
<feature type="domain" description="Reverse transcriptase" evidence="1">
    <location>
        <begin position="77"/>
        <end position="161"/>
    </location>
</feature>
<dbReference type="InterPro" id="IPR052343">
    <property type="entry name" value="Retrotransposon-Effector_Assoc"/>
</dbReference>
<organism evidence="2 3">
    <name type="scientific">Apostasia shenzhenica</name>
    <dbReference type="NCBI Taxonomy" id="1088818"/>
    <lineage>
        <taxon>Eukaryota</taxon>
        <taxon>Viridiplantae</taxon>
        <taxon>Streptophyta</taxon>
        <taxon>Embryophyta</taxon>
        <taxon>Tracheophyta</taxon>
        <taxon>Spermatophyta</taxon>
        <taxon>Magnoliopsida</taxon>
        <taxon>Liliopsida</taxon>
        <taxon>Asparagales</taxon>
        <taxon>Orchidaceae</taxon>
        <taxon>Apostasioideae</taxon>
        <taxon>Apostasia</taxon>
    </lineage>
</organism>
<dbReference type="PANTHER" id="PTHR46890">
    <property type="entry name" value="NON-LTR RETROLELEMENT REVERSE TRANSCRIPTASE-LIKE PROTEIN-RELATED"/>
    <property type="match status" value="1"/>
</dbReference>
<reference evidence="2 3" key="1">
    <citation type="journal article" date="2017" name="Nature">
        <title>The Apostasia genome and the evolution of orchids.</title>
        <authorList>
            <person name="Zhang G.Q."/>
            <person name="Liu K.W."/>
            <person name="Li Z."/>
            <person name="Lohaus R."/>
            <person name="Hsiao Y.Y."/>
            <person name="Niu S.C."/>
            <person name="Wang J.Y."/>
            <person name="Lin Y.C."/>
            <person name="Xu Q."/>
            <person name="Chen L.J."/>
            <person name="Yoshida K."/>
            <person name="Fujiwara S."/>
            <person name="Wang Z.W."/>
            <person name="Zhang Y.Q."/>
            <person name="Mitsuda N."/>
            <person name="Wang M."/>
            <person name="Liu G.H."/>
            <person name="Pecoraro L."/>
            <person name="Huang H.X."/>
            <person name="Xiao X.J."/>
            <person name="Lin M."/>
            <person name="Wu X.Y."/>
            <person name="Wu W.L."/>
            <person name="Chen Y.Y."/>
            <person name="Chang S.B."/>
            <person name="Sakamoto S."/>
            <person name="Ohme-Takagi M."/>
            <person name="Yagi M."/>
            <person name="Zeng S.J."/>
            <person name="Shen C.Y."/>
            <person name="Yeh C.M."/>
            <person name="Luo Y.B."/>
            <person name="Tsai W.C."/>
            <person name="Van de Peer Y."/>
            <person name="Liu Z.J."/>
        </authorList>
    </citation>
    <scope>NUCLEOTIDE SEQUENCE [LARGE SCALE GENOMIC DNA]</scope>
    <source>
        <strain evidence="3">cv. Shenzhen</strain>
        <tissue evidence="2">Stem</tissue>
    </source>
</reference>
<dbReference type="PANTHER" id="PTHR46890:SF48">
    <property type="entry name" value="RNA-DIRECTED DNA POLYMERASE"/>
    <property type="match status" value="1"/>
</dbReference>
<dbReference type="STRING" id="1088818.A0A2H9ZR05"/>
<dbReference type="Pfam" id="PF00078">
    <property type="entry name" value="RVT_1"/>
    <property type="match status" value="2"/>
</dbReference>
<accession>A0A2H9ZR05</accession>
<feature type="domain" description="Reverse transcriptase" evidence="1">
    <location>
        <begin position="13"/>
        <end position="70"/>
    </location>
</feature>
<dbReference type="OrthoDB" id="1938551at2759"/>
<keyword evidence="3" id="KW-1185">Reference proteome</keyword>
<name>A0A2H9ZR05_9ASPA</name>
<dbReference type="CDD" id="cd01650">
    <property type="entry name" value="RT_nLTR_like"/>
    <property type="match status" value="1"/>
</dbReference>
<protein>
    <submittedName>
        <fullName evidence="2">Putative mitochondrial protein</fullName>
    </submittedName>
</protein>
<evidence type="ECO:0000313" key="3">
    <source>
        <dbReference type="Proteomes" id="UP000236161"/>
    </source>
</evidence>
<evidence type="ECO:0000259" key="1">
    <source>
        <dbReference type="Pfam" id="PF00078"/>
    </source>
</evidence>
<dbReference type="Proteomes" id="UP000236161">
    <property type="component" value="Unassembled WGS sequence"/>
</dbReference>
<dbReference type="InterPro" id="IPR000477">
    <property type="entry name" value="RT_dom"/>
</dbReference>
<dbReference type="EMBL" id="KZ454830">
    <property type="protein sequence ID" value="PKA45721.1"/>
    <property type="molecule type" value="Genomic_DNA"/>
</dbReference>
<evidence type="ECO:0000313" key="2">
    <source>
        <dbReference type="EMBL" id="PKA45721.1"/>
    </source>
</evidence>
<proteinExistence type="predicted"/>
<dbReference type="AlphaFoldDB" id="A0A2H9ZR05"/>
<sequence>MPKRWKDTLVVLIPKVQGAELPSQFRPISLCTTIYKVIAKILINRVKDVLSSLISPEQGAFVPGRGIADNCLIAQEISPYLFILCSELLSLLINQHLNRDDLLGIRTTVHGPLITHLLFADDILMFAPATCKAVRALNSIFDVYNNWSGQKINKAKSSICFSKKMKSSRKTHDCLHKGGSHPS</sequence>